<dbReference type="EMBL" id="LN483345">
    <property type="protein sequence ID" value="CDZ98746.1"/>
    <property type="molecule type" value="Genomic_DNA"/>
</dbReference>
<sequence>MKDAQNTSHTCSFERTLCSESDQLGAGCMKTPTWPRRVRDARRVSARDVNSTRSRPHRVKPGSLRVRPLFSSFPGLGERYEQDKQSFVARRAKKRVSMMLCVMVWLSHAMAREDTPKNTTPKPRGSSEERSIRTKRPEIDHQDRYAIQDQRIACYRPDGRQASKRLQKSNWARIRTIRNSNTLGRCQSPSHRFSLAFRLDERSSFLPIGYTPSFIELVEPFPSSSTPASRYPCRLFSVG</sequence>
<proteinExistence type="predicted"/>
<feature type="region of interest" description="Disordered" evidence="1">
    <location>
        <begin position="41"/>
        <end position="61"/>
    </location>
</feature>
<accession>A0A0F7SII0</accession>
<reference evidence="2" key="1">
    <citation type="submission" date="2014-08" db="EMBL/GenBank/DDBJ databases">
        <authorList>
            <person name="Sharma Rahul"/>
            <person name="Thines Marco"/>
        </authorList>
    </citation>
    <scope>NUCLEOTIDE SEQUENCE</scope>
</reference>
<evidence type="ECO:0000256" key="1">
    <source>
        <dbReference type="SAM" id="MobiDB-lite"/>
    </source>
</evidence>
<dbReference type="AlphaFoldDB" id="A0A0F7SII0"/>
<protein>
    <submittedName>
        <fullName evidence="2">Uncharacterized protein</fullName>
    </submittedName>
</protein>
<feature type="region of interest" description="Disordered" evidence="1">
    <location>
        <begin position="113"/>
        <end position="143"/>
    </location>
</feature>
<feature type="compositionally biased region" description="Basic and acidic residues" evidence="1">
    <location>
        <begin position="125"/>
        <end position="143"/>
    </location>
</feature>
<organism evidence="2">
    <name type="scientific">Phaffia rhodozyma</name>
    <name type="common">Yeast</name>
    <name type="synonym">Xanthophyllomyces dendrorhous</name>
    <dbReference type="NCBI Taxonomy" id="264483"/>
    <lineage>
        <taxon>Eukaryota</taxon>
        <taxon>Fungi</taxon>
        <taxon>Dikarya</taxon>
        <taxon>Basidiomycota</taxon>
        <taxon>Agaricomycotina</taxon>
        <taxon>Tremellomycetes</taxon>
        <taxon>Cystofilobasidiales</taxon>
        <taxon>Mrakiaceae</taxon>
        <taxon>Phaffia</taxon>
    </lineage>
</organism>
<evidence type="ECO:0000313" key="2">
    <source>
        <dbReference type="EMBL" id="CDZ98746.1"/>
    </source>
</evidence>
<name>A0A0F7SII0_PHARH</name>